<keyword evidence="10" id="KW-1185">Reference proteome</keyword>
<dbReference type="Pfam" id="PF00528">
    <property type="entry name" value="BPD_transp_1"/>
    <property type="match status" value="1"/>
</dbReference>
<feature type="transmembrane region" description="Helical" evidence="7">
    <location>
        <begin position="129"/>
        <end position="146"/>
    </location>
</feature>
<dbReference type="RefSeq" id="WP_006014103.1">
    <property type="nucleotide sequence ID" value="NZ_AUAV01000008.1"/>
</dbReference>
<dbReference type="PROSITE" id="PS50928">
    <property type="entry name" value="ABC_TM1"/>
    <property type="match status" value="1"/>
</dbReference>
<gene>
    <name evidence="9" type="ORF">GPAL_3414</name>
</gene>
<dbReference type="PANTHER" id="PTHR30151">
    <property type="entry name" value="ALKANE SULFONATE ABC TRANSPORTER-RELATED, MEMBRANE SUBUNIT"/>
    <property type="match status" value="1"/>
</dbReference>
<dbReference type="CDD" id="cd06261">
    <property type="entry name" value="TM_PBP2"/>
    <property type="match status" value="1"/>
</dbReference>
<comment type="subcellular location">
    <subcellularLocation>
        <location evidence="1 7">Cell membrane</location>
        <topology evidence="1 7">Multi-pass membrane protein</topology>
    </subcellularLocation>
</comment>
<comment type="caution">
    <text evidence="9">The sequence shown here is derived from an EMBL/GenBank/DDBJ whole genome shotgun (WGS) entry which is preliminary data.</text>
</comment>
<evidence type="ECO:0000313" key="9">
    <source>
        <dbReference type="EMBL" id="GAC30262.1"/>
    </source>
</evidence>
<keyword evidence="6 7" id="KW-0472">Membrane</keyword>
<evidence type="ECO:0000256" key="3">
    <source>
        <dbReference type="ARBA" id="ARBA00022475"/>
    </source>
</evidence>
<feature type="transmembrane region" description="Helical" evidence="7">
    <location>
        <begin position="180"/>
        <end position="199"/>
    </location>
</feature>
<evidence type="ECO:0000259" key="8">
    <source>
        <dbReference type="PROSITE" id="PS50928"/>
    </source>
</evidence>
<reference evidence="10" key="1">
    <citation type="journal article" date="2014" name="Environ. Microbiol.">
        <title>Comparative genomics of the marine bacterial genus Glaciecola reveals the high degree of genomic diversity and genomic characteristic for cold adaptation.</title>
        <authorList>
            <person name="Qin Q.L."/>
            <person name="Xie B.B."/>
            <person name="Yu Y."/>
            <person name="Shu Y.L."/>
            <person name="Rong J.C."/>
            <person name="Zhang Y.J."/>
            <person name="Zhao D.L."/>
            <person name="Chen X.L."/>
            <person name="Zhang X.Y."/>
            <person name="Chen B."/>
            <person name="Zhou B.C."/>
            <person name="Zhang Y.Z."/>
        </authorList>
    </citation>
    <scope>NUCLEOTIDE SEQUENCE [LARGE SCALE GENOMIC DNA]</scope>
    <source>
        <strain evidence="10">ACAM 615</strain>
    </source>
</reference>
<dbReference type="InterPro" id="IPR000515">
    <property type="entry name" value="MetI-like"/>
</dbReference>
<sequence length="257" mass="28630">MANEAVNPHTMPIAPVYIKLGVFALLMAVWQGFAMLLDVPDLPSLTQTLQALYYHTHEGDLINNVLITLARVLISFILAMLIGSIFGIAMGSKAWFNNISESLLIILLNIPALVVIILSYIWIGLVEAAAILAVVINKVPTVAVMLREGARTTDTKLAQVAKVYQLSWYRFMRAVYLPQLYPFFLAAARNGLSLIWKIVLVVELLGRSDGVGFALYSMFQFFDIAGILAYTMVFIAVVFVIELVCFKPFDLRIQRGR</sequence>
<feature type="transmembrane region" description="Helical" evidence="7">
    <location>
        <begin position="103"/>
        <end position="123"/>
    </location>
</feature>
<dbReference type="InterPro" id="IPR035906">
    <property type="entry name" value="MetI-like_sf"/>
</dbReference>
<feature type="domain" description="ABC transmembrane type-1" evidence="8">
    <location>
        <begin position="65"/>
        <end position="245"/>
    </location>
</feature>
<dbReference type="EMBL" id="BAEQ01000054">
    <property type="protein sequence ID" value="GAC30262.1"/>
    <property type="molecule type" value="Genomic_DNA"/>
</dbReference>
<evidence type="ECO:0000256" key="2">
    <source>
        <dbReference type="ARBA" id="ARBA00022448"/>
    </source>
</evidence>
<dbReference type="AlphaFoldDB" id="K6ZIS5"/>
<dbReference type="SUPFAM" id="SSF161098">
    <property type="entry name" value="MetI-like"/>
    <property type="match status" value="1"/>
</dbReference>
<feature type="transmembrane region" description="Helical" evidence="7">
    <location>
        <begin position="16"/>
        <end position="37"/>
    </location>
</feature>
<feature type="transmembrane region" description="Helical" evidence="7">
    <location>
        <begin position="219"/>
        <end position="245"/>
    </location>
</feature>
<dbReference type="Proteomes" id="UP000006251">
    <property type="component" value="Unassembled WGS sequence"/>
</dbReference>
<keyword evidence="5 7" id="KW-1133">Transmembrane helix</keyword>
<evidence type="ECO:0000256" key="1">
    <source>
        <dbReference type="ARBA" id="ARBA00004651"/>
    </source>
</evidence>
<dbReference type="STRING" id="1121922.GCA_000428905_01686"/>
<proteinExistence type="inferred from homology"/>
<evidence type="ECO:0000256" key="7">
    <source>
        <dbReference type="RuleBase" id="RU363032"/>
    </source>
</evidence>
<dbReference type="GO" id="GO:0005886">
    <property type="term" value="C:plasma membrane"/>
    <property type="evidence" value="ECO:0007669"/>
    <property type="project" value="UniProtKB-SubCell"/>
</dbReference>
<protein>
    <submittedName>
        <fullName evidence="9">Sulfonate/nitrate/taurine transport system permease protein</fullName>
    </submittedName>
</protein>
<comment type="similarity">
    <text evidence="7">Belongs to the binding-protein-dependent transport system permease family.</text>
</comment>
<organism evidence="9 10">
    <name type="scientific">Brumicola pallidula DSM 14239 = ACAM 615</name>
    <dbReference type="NCBI Taxonomy" id="1121922"/>
    <lineage>
        <taxon>Bacteria</taxon>
        <taxon>Pseudomonadati</taxon>
        <taxon>Pseudomonadota</taxon>
        <taxon>Gammaproteobacteria</taxon>
        <taxon>Alteromonadales</taxon>
        <taxon>Alteromonadaceae</taxon>
        <taxon>Brumicola</taxon>
    </lineage>
</organism>
<evidence type="ECO:0000313" key="10">
    <source>
        <dbReference type="Proteomes" id="UP000006251"/>
    </source>
</evidence>
<feature type="transmembrane region" description="Helical" evidence="7">
    <location>
        <begin position="69"/>
        <end position="91"/>
    </location>
</feature>
<keyword evidence="4 7" id="KW-0812">Transmembrane</keyword>
<name>K6ZIS5_9ALTE</name>
<dbReference type="PANTHER" id="PTHR30151:SF38">
    <property type="entry name" value="ALIPHATIC SULFONATES TRANSPORT PERMEASE PROTEIN SSUC-RELATED"/>
    <property type="match status" value="1"/>
</dbReference>
<dbReference type="GO" id="GO:0055085">
    <property type="term" value="P:transmembrane transport"/>
    <property type="evidence" value="ECO:0007669"/>
    <property type="project" value="InterPro"/>
</dbReference>
<evidence type="ECO:0000256" key="4">
    <source>
        <dbReference type="ARBA" id="ARBA00022692"/>
    </source>
</evidence>
<accession>K6ZIS5</accession>
<keyword evidence="2 7" id="KW-0813">Transport</keyword>
<dbReference type="Gene3D" id="1.10.3720.10">
    <property type="entry name" value="MetI-like"/>
    <property type="match status" value="1"/>
</dbReference>
<keyword evidence="3" id="KW-1003">Cell membrane</keyword>
<evidence type="ECO:0000256" key="5">
    <source>
        <dbReference type="ARBA" id="ARBA00022989"/>
    </source>
</evidence>
<evidence type="ECO:0000256" key="6">
    <source>
        <dbReference type="ARBA" id="ARBA00023136"/>
    </source>
</evidence>